<comment type="caution">
    <text evidence="2">The sequence shown here is derived from an EMBL/GenBank/DDBJ whole genome shotgun (WGS) entry which is preliminary data.</text>
</comment>
<dbReference type="Proteomes" id="UP000238274">
    <property type="component" value="Unassembled WGS sequence"/>
</dbReference>
<sequence>MSSFPLEPLPKYGMCLASPNTFITRLIILCSILTLARGVPMQVDPTIRRLELLNQIHSPPDVKLPGMERAVPHEIPGLESDGEESPATFQGSWPGEYESPTINENSQVETEHKESLDLINLSWSLQNPAIKMVRDFRDVENSFMLAQYHATEEMKVWFGVLEEQLQRIRGLLLRAVSNAHLKSLPKNMLPQLFRTTSNQEDYGKNVLGVLKDLLLATTNHDERMDTDLIMHPLRKAIFLAINLMIEYSIVLHNDVKMAFQEDELQFVRFVYRTHCLEHQVDTELACRNAEVAFSHHKLALQVIKEDEEKLGARGMKMNPSVTPKRRRES</sequence>
<dbReference type="AlphaFoldDB" id="A0A2S4UMD8"/>
<dbReference type="VEuPathDB" id="FungiDB:PSHT_14004"/>
<organism evidence="2 3">
    <name type="scientific">Puccinia striiformis</name>
    <dbReference type="NCBI Taxonomy" id="27350"/>
    <lineage>
        <taxon>Eukaryota</taxon>
        <taxon>Fungi</taxon>
        <taxon>Dikarya</taxon>
        <taxon>Basidiomycota</taxon>
        <taxon>Pucciniomycotina</taxon>
        <taxon>Pucciniomycetes</taxon>
        <taxon>Pucciniales</taxon>
        <taxon>Pucciniaceae</taxon>
        <taxon>Puccinia</taxon>
    </lineage>
</organism>
<evidence type="ECO:0000256" key="1">
    <source>
        <dbReference type="SAM" id="MobiDB-lite"/>
    </source>
</evidence>
<accession>A0A2S4UMD8</accession>
<reference evidence="3" key="2">
    <citation type="journal article" date="2018" name="BMC Genomics">
        <title>Genomic insights into host adaptation between the wheat stripe rust pathogen (Puccinia striiformis f. sp. tritici) and the barley stripe rust pathogen (Puccinia striiformis f. sp. hordei).</title>
        <authorList>
            <person name="Xia C."/>
            <person name="Wang M."/>
            <person name="Yin C."/>
            <person name="Cornejo O.E."/>
            <person name="Hulbert S.H."/>
            <person name="Chen X."/>
        </authorList>
    </citation>
    <scope>NUCLEOTIDE SEQUENCE [LARGE SCALE GENOMIC DNA]</scope>
    <source>
        <strain evidence="3">93TX-2</strain>
    </source>
</reference>
<proteinExistence type="predicted"/>
<name>A0A2S4UMD8_9BASI</name>
<gene>
    <name evidence="2" type="ORF">PSHT_14004</name>
</gene>
<reference evidence="3" key="3">
    <citation type="journal article" date="2018" name="Mol. Plant Microbe Interact.">
        <title>Genome sequence resources for the wheat stripe rust pathogen (Puccinia striiformis f. sp. tritici) and the barley stripe rust pathogen (Puccinia striiformis f. sp. hordei).</title>
        <authorList>
            <person name="Xia C."/>
            <person name="Wang M."/>
            <person name="Yin C."/>
            <person name="Cornejo O.E."/>
            <person name="Hulbert S.H."/>
            <person name="Chen X."/>
        </authorList>
    </citation>
    <scope>NUCLEOTIDE SEQUENCE [LARGE SCALE GENOMIC DNA]</scope>
    <source>
        <strain evidence="3">93TX-2</strain>
    </source>
</reference>
<dbReference type="VEuPathDB" id="FungiDB:PSTT_16142"/>
<evidence type="ECO:0000313" key="2">
    <source>
        <dbReference type="EMBL" id="POV98478.1"/>
    </source>
</evidence>
<dbReference type="OrthoDB" id="2510530at2759"/>
<dbReference type="EMBL" id="PKSM01000298">
    <property type="protein sequence ID" value="POV98478.1"/>
    <property type="molecule type" value="Genomic_DNA"/>
</dbReference>
<evidence type="ECO:0000313" key="3">
    <source>
        <dbReference type="Proteomes" id="UP000238274"/>
    </source>
</evidence>
<keyword evidence="3" id="KW-1185">Reference proteome</keyword>
<feature type="region of interest" description="Disordered" evidence="1">
    <location>
        <begin position="73"/>
        <end position="107"/>
    </location>
</feature>
<reference evidence="2 3" key="1">
    <citation type="submission" date="2017-12" db="EMBL/GenBank/DDBJ databases">
        <title>Gene loss provides genomic basis for host adaptation in cereal stripe rust fungi.</title>
        <authorList>
            <person name="Xia C."/>
        </authorList>
    </citation>
    <scope>NUCLEOTIDE SEQUENCE [LARGE SCALE GENOMIC DNA]</scope>
    <source>
        <strain evidence="2 3">93TX-2</strain>
    </source>
</reference>
<protein>
    <submittedName>
        <fullName evidence="2">Uncharacterized protein</fullName>
    </submittedName>
</protein>